<dbReference type="GO" id="GO:0008270">
    <property type="term" value="F:zinc ion binding"/>
    <property type="evidence" value="ECO:0007669"/>
    <property type="project" value="UniProtKB-KW"/>
</dbReference>
<evidence type="ECO:0000313" key="11">
    <source>
        <dbReference type="Proteomes" id="UP000030669"/>
    </source>
</evidence>
<feature type="region of interest" description="Disordered" evidence="8">
    <location>
        <begin position="521"/>
        <end position="540"/>
    </location>
</feature>
<dbReference type="GO" id="GO:0008143">
    <property type="term" value="F:poly(A) binding"/>
    <property type="evidence" value="ECO:0007669"/>
    <property type="project" value="InterPro"/>
</dbReference>
<dbReference type="InterPro" id="IPR040366">
    <property type="entry name" value="Nab2/ZC3H14"/>
</dbReference>
<comment type="similarity">
    <text evidence="2">Belongs to the ZC3H14 family.</text>
</comment>
<evidence type="ECO:0000313" key="10">
    <source>
        <dbReference type="EMBL" id="EPQ55073.1"/>
    </source>
</evidence>
<keyword evidence="7" id="KW-0539">Nucleus</keyword>
<keyword evidence="11" id="KW-1185">Reference proteome</keyword>
<feature type="compositionally biased region" description="Basic and acidic residues" evidence="8">
    <location>
        <begin position="551"/>
        <end position="579"/>
    </location>
</feature>
<dbReference type="RefSeq" id="XP_007866243.1">
    <property type="nucleotide sequence ID" value="XM_007868052.1"/>
</dbReference>
<dbReference type="KEGG" id="gtr:GLOTRDRAFT_116153"/>
<dbReference type="Proteomes" id="UP000030669">
    <property type="component" value="Unassembled WGS sequence"/>
</dbReference>
<evidence type="ECO:0000256" key="4">
    <source>
        <dbReference type="ARBA" id="ARBA00022737"/>
    </source>
</evidence>
<sequence length="585" mass="61392">MAFGLTIGTERATALQNSIQGELTKRGFSADADPVMAEYITIMIINNKTPEQISSELEDLIGSDFDRSFTDWLFAEAAKGAPEPEGSPATQVPAIPVPAPATASSEPSSNREAPPHLPSDPSRRPPNGPRQGAPPLYQQALSQISPGQKRTASARSPSPPGFQPNKSRRTEPPSGPRAMAQGQGPRSLLERMGGRANRAANGRMNDEIQARIDNITARSPEPNVIMGGAPGAFPGGMDMNAVMAMGNPLMLQEMMMNQMALMTQMAGAMGILNPNPAQFMNGAFPPGMTPEMFAQMQGMQQQMGNMGNGQAQRGGRPTRGRGGKRGGFAGPVDGAASEGAAPAPAPAIVAPTPQTAVPAVAAPVVAPVPVPSTSVTYTSSRAGFVVPERPQSPTLCKFALKCTNPLCRYSHPSPVATPESGVVLSNEACEAGKNCKDKDCIKAHVSPATLTAADTINPKPRPYVHPTRPGPDKGHFAQPCRFGAGCTRATCPFQHPEGRVLPNSFHKGLSSSAPVINVHTPETGSIGGPSPHRSVTFNKGNTAEELEKRMKELEERKSQAEAAVKRAEAAAASKKDENKPVPVAS</sequence>
<feature type="compositionally biased region" description="Low complexity" evidence="8">
    <location>
        <begin position="79"/>
        <end position="108"/>
    </location>
</feature>
<gene>
    <name evidence="10" type="ORF">GLOTRDRAFT_116153</name>
</gene>
<feature type="region of interest" description="Disordered" evidence="8">
    <location>
        <begin position="551"/>
        <end position="585"/>
    </location>
</feature>
<dbReference type="OrthoDB" id="438553at2759"/>
<comment type="subcellular location">
    <subcellularLocation>
        <location evidence="1">Nucleus</location>
    </subcellularLocation>
</comment>
<dbReference type="AlphaFoldDB" id="S7Q6L9"/>
<keyword evidence="6" id="KW-0862">Zinc</keyword>
<feature type="region of interest" description="Disordered" evidence="8">
    <location>
        <begin position="303"/>
        <end position="343"/>
    </location>
</feature>
<feature type="compositionally biased region" description="Low complexity" evidence="8">
    <location>
        <begin position="303"/>
        <end position="315"/>
    </location>
</feature>
<dbReference type="EMBL" id="KB469302">
    <property type="protein sequence ID" value="EPQ55073.1"/>
    <property type="molecule type" value="Genomic_DNA"/>
</dbReference>
<accession>S7Q6L9</accession>
<keyword evidence="3" id="KW-0479">Metal-binding</keyword>
<dbReference type="Gene3D" id="4.10.1000.40">
    <property type="match status" value="1"/>
</dbReference>
<feature type="domain" description="Nab2 type CCCH zinc finger 4" evidence="9">
    <location>
        <begin position="422"/>
        <end position="444"/>
    </location>
</feature>
<dbReference type="Pfam" id="PF21803">
    <property type="entry name" value="Nab2-zf4"/>
    <property type="match status" value="1"/>
</dbReference>
<reference evidence="10 11" key="1">
    <citation type="journal article" date="2012" name="Science">
        <title>The Paleozoic origin of enzymatic lignin decomposition reconstructed from 31 fungal genomes.</title>
        <authorList>
            <person name="Floudas D."/>
            <person name="Binder M."/>
            <person name="Riley R."/>
            <person name="Barry K."/>
            <person name="Blanchette R.A."/>
            <person name="Henrissat B."/>
            <person name="Martinez A.T."/>
            <person name="Otillar R."/>
            <person name="Spatafora J.W."/>
            <person name="Yadav J.S."/>
            <person name="Aerts A."/>
            <person name="Benoit I."/>
            <person name="Boyd A."/>
            <person name="Carlson A."/>
            <person name="Copeland A."/>
            <person name="Coutinho P.M."/>
            <person name="de Vries R.P."/>
            <person name="Ferreira P."/>
            <person name="Findley K."/>
            <person name="Foster B."/>
            <person name="Gaskell J."/>
            <person name="Glotzer D."/>
            <person name="Gorecki P."/>
            <person name="Heitman J."/>
            <person name="Hesse C."/>
            <person name="Hori C."/>
            <person name="Igarashi K."/>
            <person name="Jurgens J.A."/>
            <person name="Kallen N."/>
            <person name="Kersten P."/>
            <person name="Kohler A."/>
            <person name="Kuees U."/>
            <person name="Kumar T.K.A."/>
            <person name="Kuo A."/>
            <person name="LaButti K."/>
            <person name="Larrondo L.F."/>
            <person name="Lindquist E."/>
            <person name="Ling A."/>
            <person name="Lombard V."/>
            <person name="Lucas S."/>
            <person name="Lundell T."/>
            <person name="Martin R."/>
            <person name="McLaughlin D.J."/>
            <person name="Morgenstern I."/>
            <person name="Morin E."/>
            <person name="Murat C."/>
            <person name="Nagy L.G."/>
            <person name="Nolan M."/>
            <person name="Ohm R.A."/>
            <person name="Patyshakuliyeva A."/>
            <person name="Rokas A."/>
            <person name="Ruiz-Duenas F.J."/>
            <person name="Sabat G."/>
            <person name="Salamov A."/>
            <person name="Samejima M."/>
            <person name="Schmutz J."/>
            <person name="Slot J.C."/>
            <person name="St John F."/>
            <person name="Stenlid J."/>
            <person name="Sun H."/>
            <person name="Sun S."/>
            <person name="Syed K."/>
            <person name="Tsang A."/>
            <person name="Wiebenga A."/>
            <person name="Young D."/>
            <person name="Pisabarro A."/>
            <person name="Eastwood D.C."/>
            <person name="Martin F."/>
            <person name="Cullen D."/>
            <person name="Grigoriev I.V."/>
            <person name="Hibbett D.S."/>
        </authorList>
    </citation>
    <scope>NUCLEOTIDE SEQUENCE [LARGE SCALE GENOMIC DNA]</scope>
    <source>
        <strain evidence="10 11">ATCC 11539</strain>
    </source>
</reference>
<dbReference type="GO" id="GO:0005737">
    <property type="term" value="C:cytoplasm"/>
    <property type="evidence" value="ECO:0007669"/>
    <property type="project" value="TreeGrafter"/>
</dbReference>
<keyword evidence="4" id="KW-0677">Repeat</keyword>
<keyword evidence="5" id="KW-0863">Zinc-finger</keyword>
<dbReference type="InterPro" id="IPR043094">
    <property type="entry name" value="Nab2/ZC3H14_N_sf"/>
</dbReference>
<dbReference type="OMA" id="CPYAHQS"/>
<dbReference type="GeneID" id="19300146"/>
<evidence type="ECO:0000256" key="7">
    <source>
        <dbReference type="ARBA" id="ARBA00023242"/>
    </source>
</evidence>
<dbReference type="GO" id="GO:0005634">
    <property type="term" value="C:nucleus"/>
    <property type="evidence" value="ECO:0007669"/>
    <property type="project" value="UniProtKB-SubCell"/>
</dbReference>
<evidence type="ECO:0000256" key="5">
    <source>
        <dbReference type="ARBA" id="ARBA00022771"/>
    </source>
</evidence>
<dbReference type="PANTHER" id="PTHR14738">
    <property type="entry name" value="ZINC FINGER CCCH DOMAIN-CONTAINING PROTEIN 14"/>
    <property type="match status" value="1"/>
</dbReference>
<dbReference type="STRING" id="670483.S7Q6L9"/>
<proteinExistence type="inferred from homology"/>
<evidence type="ECO:0000256" key="6">
    <source>
        <dbReference type="ARBA" id="ARBA00022833"/>
    </source>
</evidence>
<dbReference type="InterPro" id="IPR049017">
    <property type="entry name" value="Nab2_Znf4"/>
</dbReference>
<dbReference type="eggNOG" id="KOG3702">
    <property type="taxonomic scope" value="Eukaryota"/>
</dbReference>
<dbReference type="GO" id="GO:0043488">
    <property type="term" value="P:regulation of mRNA stability"/>
    <property type="evidence" value="ECO:0007669"/>
    <property type="project" value="InterPro"/>
</dbReference>
<evidence type="ECO:0000259" key="9">
    <source>
        <dbReference type="Pfam" id="PF21803"/>
    </source>
</evidence>
<feature type="region of interest" description="Disordered" evidence="8">
    <location>
        <begin position="79"/>
        <end position="188"/>
    </location>
</feature>
<name>S7Q6L9_GLOTA</name>
<dbReference type="PANTHER" id="PTHR14738:SF29">
    <property type="entry name" value="ZINC FINGER CCCH DOMAIN-CONTAINING PROTEIN 14"/>
    <property type="match status" value="1"/>
</dbReference>
<evidence type="ECO:0000256" key="3">
    <source>
        <dbReference type="ARBA" id="ARBA00022723"/>
    </source>
</evidence>
<protein>
    <recommendedName>
        <fullName evidence="9">Nab2 type CCCH zinc finger 4 domain-containing protein</fullName>
    </recommendedName>
</protein>
<evidence type="ECO:0000256" key="8">
    <source>
        <dbReference type="SAM" id="MobiDB-lite"/>
    </source>
</evidence>
<dbReference type="Gene3D" id="1.10.340.40">
    <property type="entry name" value="Nuclear abundant poly(A) RNA-bind protein 2, N-terminal domain"/>
    <property type="match status" value="1"/>
</dbReference>
<feature type="compositionally biased region" description="Polar residues" evidence="8">
    <location>
        <begin position="139"/>
        <end position="156"/>
    </location>
</feature>
<organism evidence="10 11">
    <name type="scientific">Gloeophyllum trabeum (strain ATCC 11539 / FP-39264 / Madison 617)</name>
    <name type="common">Brown rot fungus</name>
    <dbReference type="NCBI Taxonomy" id="670483"/>
    <lineage>
        <taxon>Eukaryota</taxon>
        <taxon>Fungi</taxon>
        <taxon>Dikarya</taxon>
        <taxon>Basidiomycota</taxon>
        <taxon>Agaricomycotina</taxon>
        <taxon>Agaricomycetes</taxon>
        <taxon>Gloeophyllales</taxon>
        <taxon>Gloeophyllaceae</taxon>
        <taxon>Gloeophyllum</taxon>
    </lineage>
</organism>
<evidence type="ECO:0000256" key="1">
    <source>
        <dbReference type="ARBA" id="ARBA00004123"/>
    </source>
</evidence>
<dbReference type="HOGENOM" id="CLU_031482_0_0_1"/>
<evidence type="ECO:0000256" key="2">
    <source>
        <dbReference type="ARBA" id="ARBA00008423"/>
    </source>
</evidence>